<sequence length="117" mass="12732">MTLLTFSPSGLAEDQTTSLPTLDQSTSLPTVEQCWLSMEEMLGCYSEVYRAFMSGKIGISFGPACCLAINDITSNCWIQMFPNAPHFPPLLQNFCKRFESDASDAPAPSEEPAADGL</sequence>
<gene>
    <name evidence="1" type="ORF">L6452_27420</name>
</gene>
<keyword evidence="2" id="KW-1185">Reference proteome</keyword>
<dbReference type="Proteomes" id="UP001055879">
    <property type="component" value="Linkage Group LG09"/>
</dbReference>
<evidence type="ECO:0000313" key="1">
    <source>
        <dbReference type="EMBL" id="KAI3701929.1"/>
    </source>
</evidence>
<reference evidence="2" key="1">
    <citation type="journal article" date="2022" name="Mol. Ecol. Resour.">
        <title>The genomes of chicory, endive, great burdock and yacon provide insights into Asteraceae palaeo-polyploidization history and plant inulin production.</title>
        <authorList>
            <person name="Fan W."/>
            <person name="Wang S."/>
            <person name="Wang H."/>
            <person name="Wang A."/>
            <person name="Jiang F."/>
            <person name="Liu H."/>
            <person name="Zhao H."/>
            <person name="Xu D."/>
            <person name="Zhang Y."/>
        </authorList>
    </citation>
    <scope>NUCLEOTIDE SEQUENCE [LARGE SCALE GENOMIC DNA]</scope>
    <source>
        <strain evidence="2">cv. Niubang</strain>
    </source>
</reference>
<name>A0ACB8ZW56_ARCLA</name>
<comment type="caution">
    <text evidence="1">The sequence shown here is derived from an EMBL/GenBank/DDBJ whole genome shotgun (WGS) entry which is preliminary data.</text>
</comment>
<dbReference type="EMBL" id="CM042055">
    <property type="protein sequence ID" value="KAI3701929.1"/>
    <property type="molecule type" value="Genomic_DNA"/>
</dbReference>
<organism evidence="1 2">
    <name type="scientific">Arctium lappa</name>
    <name type="common">Greater burdock</name>
    <name type="synonym">Lappa major</name>
    <dbReference type="NCBI Taxonomy" id="4217"/>
    <lineage>
        <taxon>Eukaryota</taxon>
        <taxon>Viridiplantae</taxon>
        <taxon>Streptophyta</taxon>
        <taxon>Embryophyta</taxon>
        <taxon>Tracheophyta</taxon>
        <taxon>Spermatophyta</taxon>
        <taxon>Magnoliopsida</taxon>
        <taxon>eudicotyledons</taxon>
        <taxon>Gunneridae</taxon>
        <taxon>Pentapetalae</taxon>
        <taxon>asterids</taxon>
        <taxon>campanulids</taxon>
        <taxon>Asterales</taxon>
        <taxon>Asteraceae</taxon>
        <taxon>Carduoideae</taxon>
        <taxon>Cardueae</taxon>
        <taxon>Arctiinae</taxon>
        <taxon>Arctium</taxon>
    </lineage>
</organism>
<accession>A0ACB8ZW56</accession>
<reference evidence="1 2" key="2">
    <citation type="journal article" date="2022" name="Mol. Ecol. Resour.">
        <title>The genomes of chicory, endive, great burdock and yacon provide insights into Asteraceae paleo-polyploidization history and plant inulin production.</title>
        <authorList>
            <person name="Fan W."/>
            <person name="Wang S."/>
            <person name="Wang H."/>
            <person name="Wang A."/>
            <person name="Jiang F."/>
            <person name="Liu H."/>
            <person name="Zhao H."/>
            <person name="Xu D."/>
            <person name="Zhang Y."/>
        </authorList>
    </citation>
    <scope>NUCLEOTIDE SEQUENCE [LARGE SCALE GENOMIC DNA]</scope>
    <source>
        <strain evidence="2">cv. Niubang</strain>
    </source>
</reference>
<proteinExistence type="predicted"/>
<evidence type="ECO:0000313" key="2">
    <source>
        <dbReference type="Proteomes" id="UP001055879"/>
    </source>
</evidence>
<protein>
    <submittedName>
        <fullName evidence="1">Uncharacterized protein</fullName>
    </submittedName>
</protein>